<feature type="region of interest" description="Disordered" evidence="1">
    <location>
        <begin position="306"/>
        <end position="329"/>
    </location>
</feature>
<keyword evidence="3" id="KW-1185">Reference proteome</keyword>
<feature type="compositionally biased region" description="Basic and acidic residues" evidence="1">
    <location>
        <begin position="500"/>
        <end position="510"/>
    </location>
</feature>
<feature type="compositionally biased region" description="Polar residues" evidence="1">
    <location>
        <begin position="479"/>
        <end position="495"/>
    </location>
</feature>
<dbReference type="AlphaFoldDB" id="A0AAD6WWL9"/>
<dbReference type="EMBL" id="JARJCM010000118">
    <property type="protein sequence ID" value="KAJ7027952.1"/>
    <property type="molecule type" value="Genomic_DNA"/>
</dbReference>
<feature type="region of interest" description="Disordered" evidence="1">
    <location>
        <begin position="479"/>
        <end position="516"/>
    </location>
</feature>
<reference evidence="2" key="1">
    <citation type="submission" date="2023-03" db="EMBL/GenBank/DDBJ databases">
        <title>Massive genome expansion in bonnet fungi (Mycena s.s.) driven by repeated elements and novel gene families across ecological guilds.</title>
        <authorList>
            <consortium name="Lawrence Berkeley National Laboratory"/>
            <person name="Harder C.B."/>
            <person name="Miyauchi S."/>
            <person name="Viragh M."/>
            <person name="Kuo A."/>
            <person name="Thoen E."/>
            <person name="Andreopoulos B."/>
            <person name="Lu D."/>
            <person name="Skrede I."/>
            <person name="Drula E."/>
            <person name="Henrissat B."/>
            <person name="Morin E."/>
            <person name="Kohler A."/>
            <person name="Barry K."/>
            <person name="LaButti K."/>
            <person name="Morin E."/>
            <person name="Salamov A."/>
            <person name="Lipzen A."/>
            <person name="Mereny Z."/>
            <person name="Hegedus B."/>
            <person name="Baldrian P."/>
            <person name="Stursova M."/>
            <person name="Weitz H."/>
            <person name="Taylor A."/>
            <person name="Grigoriev I.V."/>
            <person name="Nagy L.G."/>
            <person name="Martin F."/>
            <person name="Kauserud H."/>
        </authorList>
    </citation>
    <scope>NUCLEOTIDE SEQUENCE</scope>
    <source>
        <strain evidence="2">CBHHK200</strain>
    </source>
</reference>
<dbReference type="Proteomes" id="UP001218188">
    <property type="component" value="Unassembled WGS sequence"/>
</dbReference>
<comment type="caution">
    <text evidence="2">The sequence shown here is derived from an EMBL/GenBank/DDBJ whole genome shotgun (WGS) entry which is preliminary data.</text>
</comment>
<proteinExistence type="predicted"/>
<evidence type="ECO:0000256" key="1">
    <source>
        <dbReference type="SAM" id="MobiDB-lite"/>
    </source>
</evidence>
<sequence>MSDSDLYSRLLFPKMQGYPLFHPQPFDDLPEPARRTGTEIGDVGLVTQEGSFDPIFNILRAKDDPANRFGVPPAFEPVSLGPEDIATRTLFHLPGSDISNTTVNKKRIDVEAAVEDNVFVPLGAGAVIEVSTSSKQTALLLLPDGASRWDLRQQRVFRDYALKHAQTWYSFVNGELGRMVGNGDLYLVTGVTKSTTWSVAAVENHSGEGKVSLRLKAGQIGSAGASRAWEWESASSSVDSGPRRNPGEDLWRDNQTVFLRGFKVVLRAMSLRRPKALSITDSSWSDVSSKGRFRFFSESQPQFSRSVNSLSQRRPNTGSSTSTESTQASDDVNYFSNRFHPANIVNRYLLDCVEDAAVAITHDDEWASALTAEDSEIPDEPELIRRISQNYGVQTLQGGVCLQTRDTSPSEAPSTGLNWSLLDPSPNPFQYMQAYFDLEDSLLPTTQSAPAYSLQQSSVPLLEEPATLVQYSAPGPVNTRNKNCTRTHSQSTNPRTLIGCKEKERKKQYDTPEAVG</sequence>
<evidence type="ECO:0000313" key="2">
    <source>
        <dbReference type="EMBL" id="KAJ7027952.1"/>
    </source>
</evidence>
<evidence type="ECO:0000313" key="3">
    <source>
        <dbReference type="Proteomes" id="UP001218188"/>
    </source>
</evidence>
<protein>
    <submittedName>
        <fullName evidence="2">Uncharacterized protein</fullName>
    </submittedName>
</protein>
<accession>A0AAD6WWL9</accession>
<gene>
    <name evidence="2" type="ORF">C8F04DRAFT_1044600</name>
</gene>
<organism evidence="2 3">
    <name type="scientific">Mycena alexandri</name>
    <dbReference type="NCBI Taxonomy" id="1745969"/>
    <lineage>
        <taxon>Eukaryota</taxon>
        <taxon>Fungi</taxon>
        <taxon>Dikarya</taxon>
        <taxon>Basidiomycota</taxon>
        <taxon>Agaricomycotina</taxon>
        <taxon>Agaricomycetes</taxon>
        <taxon>Agaricomycetidae</taxon>
        <taxon>Agaricales</taxon>
        <taxon>Marasmiineae</taxon>
        <taxon>Mycenaceae</taxon>
        <taxon>Mycena</taxon>
    </lineage>
</organism>
<name>A0AAD6WWL9_9AGAR</name>